<dbReference type="RefSeq" id="WP_148599743.1">
    <property type="nucleotide sequence ID" value="NZ_VSLD01000001.1"/>
</dbReference>
<accession>A0A5D0XV29</accession>
<evidence type="ECO:0000256" key="1">
    <source>
        <dbReference type="SAM" id="MobiDB-lite"/>
    </source>
</evidence>
<dbReference type="InterPro" id="IPR023809">
    <property type="entry name" value="Thiopep_bacteriocin_synth_dom"/>
</dbReference>
<reference evidence="3 4" key="1">
    <citation type="submission" date="2019-08" db="EMBL/GenBank/DDBJ databases">
        <title>Genone of Arthrobacter echini P9.</title>
        <authorList>
            <person name="Bowman J.P."/>
        </authorList>
    </citation>
    <scope>NUCLEOTIDE SEQUENCE [LARGE SCALE GENOMIC DNA]</scope>
    <source>
        <strain evidence="3 4">P9</strain>
    </source>
</reference>
<evidence type="ECO:0000313" key="4">
    <source>
        <dbReference type="Proteomes" id="UP000323410"/>
    </source>
</evidence>
<feature type="domain" description="Thiopeptide-type bacteriocin biosynthesis" evidence="2">
    <location>
        <begin position="19"/>
        <end position="301"/>
    </location>
</feature>
<name>A0A5D0XV29_9MICC</name>
<gene>
    <name evidence="3" type="ORF">FQ377_03070</name>
</gene>
<dbReference type="Proteomes" id="UP000323410">
    <property type="component" value="Unassembled WGS sequence"/>
</dbReference>
<organism evidence="3 4">
    <name type="scientific">Arthrobacter echini</name>
    <dbReference type="NCBI Taxonomy" id="1529066"/>
    <lineage>
        <taxon>Bacteria</taxon>
        <taxon>Bacillati</taxon>
        <taxon>Actinomycetota</taxon>
        <taxon>Actinomycetes</taxon>
        <taxon>Micrococcales</taxon>
        <taxon>Micrococcaceae</taxon>
        <taxon>Arthrobacter</taxon>
    </lineage>
</organism>
<proteinExistence type="predicted"/>
<dbReference type="OrthoDB" id="1273722at2"/>
<keyword evidence="4" id="KW-1185">Reference proteome</keyword>
<dbReference type="EMBL" id="VSLD01000001">
    <property type="protein sequence ID" value="TYD00441.1"/>
    <property type="molecule type" value="Genomic_DNA"/>
</dbReference>
<dbReference type="AlphaFoldDB" id="A0A5D0XV29"/>
<comment type="caution">
    <text evidence="3">The sequence shown here is derived from an EMBL/GenBank/DDBJ whole genome shotgun (WGS) entry which is preliminary data.</text>
</comment>
<evidence type="ECO:0000259" key="2">
    <source>
        <dbReference type="Pfam" id="PF14028"/>
    </source>
</evidence>
<sequence length="336" mass="36997">MSQVIAARTASRTVVSSQWWHVSLSAGDFDAADGIIEELITPLVAQAQKYGAKRWYFTRSRSTASGAGSDVVLSVQAHPRVLARLRSFQQEHRTDPGSASSLLSARQYFTPPASDTYYAGGQHMADPQLEANLVRYGGVEGLGLAEEVFELGSELAIWAAQRFPRPQSRSAFAAILLFDAAQSMTSGPHSERWIDRRISWGHYWDSHLRTCTADAGVHAADVRTAMTAHVSTKAAGFHSLMDAEASELAVQRWRRRWCQALDSYLHRANRVCVSRSALHLTVYQAHMMLNRLGISAAEEAPLGLYARSWVPQVTLSRGPAGTRRRSSDTTGRGADR</sequence>
<feature type="region of interest" description="Disordered" evidence="1">
    <location>
        <begin position="316"/>
        <end position="336"/>
    </location>
</feature>
<evidence type="ECO:0000313" key="3">
    <source>
        <dbReference type="EMBL" id="TYD00441.1"/>
    </source>
</evidence>
<protein>
    <recommendedName>
        <fullName evidence="2">Thiopeptide-type bacteriocin biosynthesis domain-containing protein</fullName>
    </recommendedName>
</protein>
<dbReference type="Pfam" id="PF14028">
    <property type="entry name" value="Lant_dehydr_C"/>
    <property type="match status" value="1"/>
</dbReference>